<reference evidence="3" key="1">
    <citation type="submission" date="2025-08" db="UniProtKB">
        <authorList>
            <consortium name="RefSeq"/>
        </authorList>
    </citation>
    <scope>IDENTIFICATION</scope>
</reference>
<dbReference type="PANTHER" id="PTHR14269">
    <property type="entry name" value="CDP-DIACYLGLYCEROL--GLYCEROL-3-PHOSPHATE 3-PHOSPHATIDYLTRANSFERASE-RELATED"/>
    <property type="match status" value="1"/>
</dbReference>
<dbReference type="InterPro" id="IPR006357">
    <property type="entry name" value="HAD-SF_hydro_IIA"/>
</dbReference>
<organism evidence="2 3">
    <name type="scientific">Galeopterus variegatus</name>
    <name type="common">Malayan flying lemur</name>
    <name type="synonym">Cynocephalus variegatus</name>
    <dbReference type="NCBI Taxonomy" id="482537"/>
    <lineage>
        <taxon>Eukaryota</taxon>
        <taxon>Metazoa</taxon>
        <taxon>Chordata</taxon>
        <taxon>Craniata</taxon>
        <taxon>Vertebrata</taxon>
        <taxon>Euteleostomi</taxon>
        <taxon>Mammalia</taxon>
        <taxon>Eutheria</taxon>
        <taxon>Euarchontoglires</taxon>
        <taxon>Dermoptera</taxon>
        <taxon>Cynocephalidae</taxon>
        <taxon>Galeopterus</taxon>
    </lineage>
</organism>
<gene>
    <name evidence="3" type="primary">CECR5</name>
</gene>
<protein>
    <submittedName>
        <fullName evidence="3">Cat eye syndrome critical region protein 5</fullName>
    </submittedName>
</protein>
<evidence type="ECO:0000313" key="2">
    <source>
        <dbReference type="Proteomes" id="UP000694923"/>
    </source>
</evidence>
<dbReference type="CDD" id="cd07511">
    <property type="entry name" value="HAD_like"/>
    <property type="match status" value="1"/>
</dbReference>
<dbReference type="NCBIfam" id="TIGR01460">
    <property type="entry name" value="HAD-SF-IIA"/>
    <property type="match status" value="1"/>
</dbReference>
<accession>A0ABM0R7E6</accession>
<dbReference type="InterPro" id="IPR036412">
    <property type="entry name" value="HAD-like_sf"/>
</dbReference>
<proteinExistence type="predicted"/>
<evidence type="ECO:0000256" key="1">
    <source>
        <dbReference type="SAM" id="MobiDB-lite"/>
    </source>
</evidence>
<dbReference type="Pfam" id="PF13344">
    <property type="entry name" value="Hydrolase_6"/>
    <property type="match status" value="1"/>
</dbReference>
<dbReference type="InterPro" id="IPR023214">
    <property type="entry name" value="HAD_sf"/>
</dbReference>
<sequence length="502" mass="55034">MTIGTQRQFRCPPTEAVPTARTGLLTPALGLRGVGALRLCAAAEPLRPAGQRSGNPRPARDYNSRDASRARPPTGCARSRRVRERPGVPPGSRSGAGATGRQDEGRRGVPARCCGRHDPGVRKPEPQNLPTFGFLLDIDGVLVRGHRVIPAALEAFRRLVNSQGQLRVPVVFVTNAGNILQHSKAQELSALLGCKVDPDQVILSHSPMKLFSQYHGKRMLVSGQGPLVENARALGFQNVVTVDELRTAFPVLDMVDLERRPKNTPLPRNDFTAIEGVLLLGEPVRWETSLQLIMDVLLSNGNPGTGLAAAPYPHLPVLASNMDLLWMAEAKMPRFGHGTFLLCLETIYQKVTGSELRYEGLMGKPSILTYQYAEELIRQQAERRGWAAPIQKLYAVGDNPMSDVYGANLFHQYLQMAKRDGAKELGAGGLQQQRRSAACSCVSILVCTGVYSPPEPAQRGWEPPFHGHRDFRFHPGLMKASHVVNDVNEAVQLVFREEGWAL</sequence>
<feature type="region of interest" description="Disordered" evidence="1">
    <location>
        <begin position="47"/>
        <end position="125"/>
    </location>
</feature>
<keyword evidence="2" id="KW-1185">Reference proteome</keyword>
<dbReference type="SUPFAM" id="SSF56784">
    <property type="entry name" value="HAD-like"/>
    <property type="match status" value="1"/>
</dbReference>
<dbReference type="InterPro" id="IPR006353">
    <property type="entry name" value="HAD-SF_hydro_IIA_CECR5"/>
</dbReference>
<dbReference type="NCBIfam" id="TIGR01456">
    <property type="entry name" value="CECR5"/>
    <property type="match status" value="1"/>
</dbReference>
<dbReference type="Gene3D" id="3.40.50.1000">
    <property type="entry name" value="HAD superfamily/HAD-like"/>
    <property type="match status" value="2"/>
</dbReference>
<evidence type="ECO:0000313" key="3">
    <source>
        <dbReference type="RefSeq" id="XP_008576537.1"/>
    </source>
</evidence>
<dbReference type="PANTHER" id="PTHR14269:SF17">
    <property type="entry name" value="HALOACID DEHALOGENASE-LIKE HYDROLASE DOMAIN-CONTAINING 5"/>
    <property type="match status" value="1"/>
</dbReference>
<feature type="compositionally biased region" description="Basic and acidic residues" evidence="1">
    <location>
        <begin position="115"/>
        <end position="125"/>
    </location>
</feature>
<dbReference type="Proteomes" id="UP000694923">
    <property type="component" value="Unplaced"/>
</dbReference>
<feature type="compositionally biased region" description="Basic and acidic residues" evidence="1">
    <location>
        <begin position="58"/>
        <end position="69"/>
    </location>
</feature>
<dbReference type="InterPro" id="IPR050324">
    <property type="entry name" value="CDP-alcohol_PTase-I"/>
</dbReference>
<dbReference type="RefSeq" id="XP_008576537.1">
    <property type="nucleotide sequence ID" value="XM_008578315.1"/>
</dbReference>
<name>A0ABM0R7E6_GALVR</name>
<dbReference type="GeneID" id="103595011"/>